<dbReference type="Proteomes" id="UP000185984">
    <property type="component" value="Unassembled WGS sequence"/>
</dbReference>
<accession>A0A1U7HTZ5</accession>
<organism evidence="1 2">
    <name type="scientific">Chroogloeocystis siderophila 5.2 s.c.1</name>
    <dbReference type="NCBI Taxonomy" id="247279"/>
    <lineage>
        <taxon>Bacteria</taxon>
        <taxon>Bacillati</taxon>
        <taxon>Cyanobacteriota</taxon>
        <taxon>Cyanophyceae</taxon>
        <taxon>Oscillatoriophycideae</taxon>
        <taxon>Chroococcales</taxon>
        <taxon>Chroococcaceae</taxon>
        <taxon>Chroogloeocystis</taxon>
    </lineage>
</organism>
<dbReference type="EMBL" id="MRCC01000007">
    <property type="protein sequence ID" value="OKH27073.1"/>
    <property type="molecule type" value="Genomic_DNA"/>
</dbReference>
<dbReference type="AlphaFoldDB" id="A0A1U7HTZ5"/>
<dbReference type="STRING" id="247279.NIES1031_10155"/>
<keyword evidence="2" id="KW-1185">Reference proteome</keyword>
<evidence type="ECO:0000313" key="2">
    <source>
        <dbReference type="Proteomes" id="UP000185984"/>
    </source>
</evidence>
<gene>
    <name evidence="1" type="ORF">NIES1031_10155</name>
</gene>
<proteinExistence type="predicted"/>
<comment type="caution">
    <text evidence="1">The sequence shown here is derived from an EMBL/GenBank/DDBJ whole genome shotgun (WGS) entry which is preliminary data.</text>
</comment>
<reference evidence="1 2" key="1">
    <citation type="submission" date="2016-11" db="EMBL/GenBank/DDBJ databases">
        <title>Draft Genome Sequences of Nine Cyanobacterial Strains from Diverse Habitats.</title>
        <authorList>
            <person name="Zhu T."/>
            <person name="Hou S."/>
            <person name="Lu X."/>
            <person name="Hess W.R."/>
        </authorList>
    </citation>
    <scope>NUCLEOTIDE SEQUENCE [LARGE SCALE GENOMIC DNA]</scope>
    <source>
        <strain evidence="1 2">5.2 s.c.1</strain>
    </source>
</reference>
<sequence>MGNLVIKELNDTIQGLVEPIALSFVRDVQASTFYKPIPPAFLDTAVSESLKVSTTNGMETSFSRANCRKSRRAVKPN</sequence>
<protein>
    <submittedName>
        <fullName evidence="1">Uncharacterized protein</fullName>
    </submittedName>
</protein>
<name>A0A1U7HTZ5_9CHRO</name>
<evidence type="ECO:0000313" key="1">
    <source>
        <dbReference type="EMBL" id="OKH27073.1"/>
    </source>
</evidence>